<reference evidence="2 3" key="1">
    <citation type="journal article" date="2016" name="Nat. Commun.">
        <title>Thousands of microbial genomes shed light on interconnected biogeochemical processes in an aquifer system.</title>
        <authorList>
            <person name="Anantharaman K."/>
            <person name="Brown C.T."/>
            <person name="Hug L.A."/>
            <person name="Sharon I."/>
            <person name="Castelle C.J."/>
            <person name="Probst A.J."/>
            <person name="Thomas B.C."/>
            <person name="Singh A."/>
            <person name="Wilkins M.J."/>
            <person name="Karaoz U."/>
            <person name="Brodie E.L."/>
            <person name="Williams K.H."/>
            <person name="Hubbard S.S."/>
            <person name="Banfield J.F."/>
        </authorList>
    </citation>
    <scope>NUCLEOTIDE SEQUENCE [LARGE SCALE GENOMIC DNA]</scope>
</reference>
<protein>
    <submittedName>
        <fullName evidence="2">Uncharacterized protein</fullName>
    </submittedName>
</protein>
<feature type="transmembrane region" description="Helical" evidence="1">
    <location>
        <begin position="34"/>
        <end position="56"/>
    </location>
</feature>
<dbReference type="EMBL" id="MGFS01000003">
    <property type="protein sequence ID" value="OGM12071.1"/>
    <property type="molecule type" value="Genomic_DNA"/>
</dbReference>
<evidence type="ECO:0000313" key="2">
    <source>
        <dbReference type="EMBL" id="OGM12071.1"/>
    </source>
</evidence>
<proteinExistence type="predicted"/>
<feature type="transmembrane region" description="Helical" evidence="1">
    <location>
        <begin position="105"/>
        <end position="126"/>
    </location>
</feature>
<accession>A0A1F7XAN9</accession>
<comment type="caution">
    <text evidence="2">The sequence shown here is derived from an EMBL/GenBank/DDBJ whole genome shotgun (WGS) entry which is preliminary data.</text>
</comment>
<feature type="transmembrane region" description="Helical" evidence="1">
    <location>
        <begin position="164"/>
        <end position="183"/>
    </location>
</feature>
<evidence type="ECO:0000256" key="1">
    <source>
        <dbReference type="SAM" id="Phobius"/>
    </source>
</evidence>
<sequence>MIAGGVLLVVVLLIILSASGYKEKLEQERMILKLIYTFLIGIFLAVFVGVGIAAFYPGPKFPEQPILLKYCSPEITKDAVQYAEFKSQAEKFDKEEKEYQKQSQIYNRNVSIVSLVASIVIVIASLTFFRTILLIADGLLLGGVLTLIYSVMRGFGSEDNMFRFIVVSVGLFISLFLGYIKFIPRERKPRH</sequence>
<dbReference type="Proteomes" id="UP000177053">
    <property type="component" value="Unassembled WGS sequence"/>
</dbReference>
<organism evidence="2 3">
    <name type="scientific">Candidatus Woesebacteria bacterium RBG_16_34_12</name>
    <dbReference type="NCBI Taxonomy" id="1802480"/>
    <lineage>
        <taxon>Bacteria</taxon>
        <taxon>Candidatus Woeseibacteriota</taxon>
    </lineage>
</organism>
<name>A0A1F7XAN9_9BACT</name>
<feature type="transmembrane region" description="Helical" evidence="1">
    <location>
        <begin position="132"/>
        <end position="152"/>
    </location>
</feature>
<gene>
    <name evidence="2" type="ORF">A2Z22_03180</name>
</gene>
<keyword evidence="1" id="KW-0472">Membrane</keyword>
<keyword evidence="1" id="KW-0812">Transmembrane</keyword>
<keyword evidence="1" id="KW-1133">Transmembrane helix</keyword>
<dbReference type="AlphaFoldDB" id="A0A1F7XAN9"/>
<evidence type="ECO:0000313" key="3">
    <source>
        <dbReference type="Proteomes" id="UP000177053"/>
    </source>
</evidence>